<dbReference type="Pfam" id="PF13602">
    <property type="entry name" value="ADH_zinc_N_2"/>
    <property type="match status" value="1"/>
</dbReference>
<sequence>MTTMKRIQYHQYGGPEVMRFEDFEPTRPGPGEVLVHVKAAAANPMDWKIRSGEMKIMTGRKFPRGLGHDFAGVVAEVGDGVTRLGVGDEVLGGASIKAAGAFAEMVVADEKAVVKKPADLSWEEAAAVPIVGLTAFQAMVSTSKLHTGQAVFVHGCLGGVGRSAVQLALAHGASVGGSCRGTARQEAHDLGVTPIVDFDFDAMKLAGRFDVVFDTAGTLPIKAARALLKPGGRIIDITPTPAKFVRSALPGPYQVLIAKVSVEDLEAVAQAVGKGILRLPIARTVPLGRAIEALTELERNRTPKGGKLVITAE</sequence>
<name>A0ABX6W6R8_STRMQ</name>
<dbReference type="PANTHER" id="PTHR11695:SF294">
    <property type="entry name" value="RETICULON-4-INTERACTING PROTEIN 1, MITOCHONDRIAL"/>
    <property type="match status" value="1"/>
</dbReference>
<dbReference type="CDD" id="cd05289">
    <property type="entry name" value="MDR_like_2"/>
    <property type="match status" value="1"/>
</dbReference>
<dbReference type="Gene3D" id="3.40.50.720">
    <property type="entry name" value="NAD(P)-binding Rossmann-like Domain"/>
    <property type="match status" value="1"/>
</dbReference>
<dbReference type="PANTHER" id="PTHR11695">
    <property type="entry name" value="ALCOHOL DEHYDROGENASE RELATED"/>
    <property type="match status" value="1"/>
</dbReference>
<protein>
    <submittedName>
        <fullName evidence="2">NADP-dependent oxidoreductase</fullName>
    </submittedName>
</protein>
<dbReference type="InterPro" id="IPR011032">
    <property type="entry name" value="GroES-like_sf"/>
</dbReference>
<dbReference type="InterPro" id="IPR020843">
    <property type="entry name" value="ER"/>
</dbReference>
<dbReference type="Gene3D" id="3.90.180.10">
    <property type="entry name" value="Medium-chain alcohol dehydrogenases, catalytic domain"/>
    <property type="match status" value="1"/>
</dbReference>
<dbReference type="SUPFAM" id="SSF50129">
    <property type="entry name" value="GroES-like"/>
    <property type="match status" value="1"/>
</dbReference>
<organism evidence="2 3">
    <name type="scientific">Streptomyces malaysiensis</name>
    <dbReference type="NCBI Taxonomy" id="92644"/>
    <lineage>
        <taxon>Bacteria</taxon>
        <taxon>Bacillati</taxon>
        <taxon>Actinomycetota</taxon>
        <taxon>Actinomycetes</taxon>
        <taxon>Kitasatosporales</taxon>
        <taxon>Streptomycetaceae</taxon>
        <taxon>Streptomyces</taxon>
        <taxon>Streptomyces violaceusniger group</taxon>
    </lineage>
</organism>
<proteinExistence type="predicted"/>
<feature type="domain" description="Enoyl reductase (ER)" evidence="1">
    <location>
        <begin position="13"/>
        <end position="310"/>
    </location>
</feature>
<evidence type="ECO:0000313" key="2">
    <source>
        <dbReference type="EMBL" id="QPI56761.1"/>
    </source>
</evidence>
<dbReference type="InterPro" id="IPR050700">
    <property type="entry name" value="YIM1/Zinc_Alcohol_DH_Fams"/>
</dbReference>
<keyword evidence="3" id="KW-1185">Reference proteome</keyword>
<dbReference type="EMBL" id="CP065050">
    <property type="protein sequence ID" value="QPI56761.1"/>
    <property type="molecule type" value="Genomic_DNA"/>
</dbReference>
<accession>A0ABX6W6R8</accession>
<evidence type="ECO:0000313" key="3">
    <source>
        <dbReference type="Proteomes" id="UP000663421"/>
    </source>
</evidence>
<dbReference type="InterPro" id="IPR036291">
    <property type="entry name" value="NAD(P)-bd_dom_sf"/>
</dbReference>
<reference evidence="2 3" key="1">
    <citation type="submission" date="2020-11" db="EMBL/GenBank/DDBJ databases">
        <title>Complete genome sequence unveiled secondary metabolic potentials in Streptomyces solisilvae HNM0141.</title>
        <authorList>
            <person name="Huang X."/>
        </authorList>
    </citation>
    <scope>NUCLEOTIDE SEQUENCE [LARGE SCALE GENOMIC DNA]</scope>
    <source>
        <strain evidence="2 3">HNM0141</strain>
    </source>
</reference>
<dbReference type="SMART" id="SM00829">
    <property type="entry name" value="PKS_ER"/>
    <property type="match status" value="1"/>
</dbReference>
<dbReference type="SUPFAM" id="SSF51735">
    <property type="entry name" value="NAD(P)-binding Rossmann-fold domains"/>
    <property type="match status" value="1"/>
</dbReference>
<dbReference type="InterPro" id="IPR013154">
    <property type="entry name" value="ADH-like_N"/>
</dbReference>
<gene>
    <name evidence="2" type="ORF">I1A49_19170</name>
</gene>
<evidence type="ECO:0000259" key="1">
    <source>
        <dbReference type="SMART" id="SM00829"/>
    </source>
</evidence>
<dbReference type="Proteomes" id="UP000663421">
    <property type="component" value="Chromosome"/>
</dbReference>
<dbReference type="Pfam" id="PF08240">
    <property type="entry name" value="ADH_N"/>
    <property type="match status" value="1"/>
</dbReference>